<proteinExistence type="predicted"/>
<name>A0ABR8AC07_9CYAN</name>
<reference evidence="1 2" key="1">
    <citation type="journal article" date="2020" name="ISME J.">
        <title>Comparative genomics reveals insights into cyanobacterial evolution and habitat adaptation.</title>
        <authorList>
            <person name="Chen M.Y."/>
            <person name="Teng W.K."/>
            <person name="Zhao L."/>
            <person name="Hu C.X."/>
            <person name="Zhou Y.K."/>
            <person name="Han B.P."/>
            <person name="Song L.R."/>
            <person name="Shu W.S."/>
        </authorList>
    </citation>
    <scope>NUCLEOTIDE SEQUENCE [LARGE SCALE GENOMIC DNA]</scope>
    <source>
        <strain evidence="1 2">FACHB-288</strain>
    </source>
</reference>
<comment type="caution">
    <text evidence="1">The sequence shown here is derived from an EMBL/GenBank/DDBJ whole genome shotgun (WGS) entry which is preliminary data.</text>
</comment>
<organism evidence="1 2">
    <name type="scientific">Calothrix parietina FACHB-288</name>
    <dbReference type="NCBI Taxonomy" id="2692896"/>
    <lineage>
        <taxon>Bacteria</taxon>
        <taxon>Bacillati</taxon>
        <taxon>Cyanobacteriota</taxon>
        <taxon>Cyanophyceae</taxon>
        <taxon>Nostocales</taxon>
        <taxon>Calotrichaceae</taxon>
        <taxon>Calothrix</taxon>
    </lineage>
</organism>
<gene>
    <name evidence="1" type="ORF">H6G24_16050</name>
</gene>
<evidence type="ECO:0000313" key="2">
    <source>
        <dbReference type="Proteomes" id="UP000658514"/>
    </source>
</evidence>
<dbReference type="EMBL" id="JACJQH010000023">
    <property type="protein sequence ID" value="MBD2196990.1"/>
    <property type="molecule type" value="Genomic_DNA"/>
</dbReference>
<dbReference type="Proteomes" id="UP000658514">
    <property type="component" value="Unassembled WGS sequence"/>
</dbReference>
<evidence type="ECO:0000313" key="1">
    <source>
        <dbReference type="EMBL" id="MBD2196990.1"/>
    </source>
</evidence>
<sequence>MSNQQIAKQLFLNTEAWEELTDIQGEAISGGNPPTPEQIIAKATSIIENIEDKTDDKYDPARTAFILSKIGNPFLPF</sequence>
<keyword evidence="2" id="KW-1185">Reference proteome</keyword>
<dbReference type="RefSeq" id="WP_190543143.1">
    <property type="nucleotide sequence ID" value="NZ_CAWPNO010000055.1"/>
</dbReference>
<protein>
    <submittedName>
        <fullName evidence="1">Uncharacterized protein</fullName>
    </submittedName>
</protein>
<accession>A0ABR8AC07</accession>